<accession>A0ACB9S749</accession>
<evidence type="ECO:0000313" key="1">
    <source>
        <dbReference type="EMBL" id="KAI4387057.1"/>
    </source>
</evidence>
<reference evidence="2" key="1">
    <citation type="journal article" date="2023" name="Front. Plant Sci.">
        <title>Chromosomal-level genome assembly of Melastoma candidum provides insights into trichome evolution.</title>
        <authorList>
            <person name="Zhong Y."/>
            <person name="Wu W."/>
            <person name="Sun C."/>
            <person name="Zou P."/>
            <person name="Liu Y."/>
            <person name="Dai S."/>
            <person name="Zhou R."/>
        </authorList>
    </citation>
    <scope>NUCLEOTIDE SEQUENCE [LARGE SCALE GENOMIC DNA]</scope>
</reference>
<dbReference type="EMBL" id="CM042881">
    <property type="protein sequence ID" value="KAI4387057.1"/>
    <property type="molecule type" value="Genomic_DNA"/>
</dbReference>
<evidence type="ECO:0000313" key="2">
    <source>
        <dbReference type="Proteomes" id="UP001057402"/>
    </source>
</evidence>
<protein>
    <submittedName>
        <fullName evidence="1">Uncharacterized protein</fullName>
    </submittedName>
</protein>
<dbReference type="Proteomes" id="UP001057402">
    <property type="component" value="Chromosome 2"/>
</dbReference>
<gene>
    <name evidence="1" type="ORF">MLD38_004918</name>
</gene>
<comment type="caution">
    <text evidence="1">The sequence shown here is derived from an EMBL/GenBank/DDBJ whole genome shotgun (WGS) entry which is preliminary data.</text>
</comment>
<name>A0ACB9S749_9MYRT</name>
<proteinExistence type="predicted"/>
<keyword evidence="2" id="KW-1185">Reference proteome</keyword>
<organism evidence="1 2">
    <name type="scientific">Melastoma candidum</name>
    <dbReference type="NCBI Taxonomy" id="119954"/>
    <lineage>
        <taxon>Eukaryota</taxon>
        <taxon>Viridiplantae</taxon>
        <taxon>Streptophyta</taxon>
        <taxon>Embryophyta</taxon>
        <taxon>Tracheophyta</taxon>
        <taxon>Spermatophyta</taxon>
        <taxon>Magnoliopsida</taxon>
        <taxon>eudicotyledons</taxon>
        <taxon>Gunneridae</taxon>
        <taxon>Pentapetalae</taxon>
        <taxon>rosids</taxon>
        <taxon>malvids</taxon>
        <taxon>Myrtales</taxon>
        <taxon>Melastomataceae</taxon>
        <taxon>Melastomatoideae</taxon>
        <taxon>Melastomateae</taxon>
        <taxon>Melastoma</taxon>
    </lineage>
</organism>
<sequence>MPPLKLLLFLVPCLFCLTHVRSENKPGGDKLASKVVLREAYGDGISYMIQDRSKNKLGDKLASKVVLREAYGILRGATKFALGTFSLGGQGDLSERKYDSVVLIIQSFEEHRMPSHAHAVARTTRNVIILNSDYLQRYRGDVKEEFSGIVYHESARVWQNNGNGQAPAGLLSGIADYVRMKAGHSSKDWPRKGSGSQWDQGYAVTAYFLEYCSSLRPGGNFVHELNAMMKHSYTHEYFHRLLGRSIHELWSNYLNYYRQDVGEVKPTLRRPSSPQKTQFGTREGTINRAVVQPRLSEETYELVSWYQQRSVAASRDQGEATWDCLAKKIRGLIRMTTLNVAAYHQNKEDGYGYA</sequence>